<proteinExistence type="predicted"/>
<dbReference type="PANTHER" id="PTHR36839">
    <property type="entry name" value="METALLO-BETA-LACTAMASE FAMILY PROTEIN (AFU_ORTHOLOGUE AFUA_5G12770)"/>
    <property type="match status" value="1"/>
</dbReference>
<dbReference type="AlphaFoldDB" id="A0A845Q863"/>
<dbReference type="InterPro" id="IPR001279">
    <property type="entry name" value="Metallo-B-lactamas"/>
</dbReference>
<dbReference type="SMART" id="SM00849">
    <property type="entry name" value="Lactamase_B"/>
    <property type="match status" value="1"/>
</dbReference>
<dbReference type="SUPFAM" id="SSF57802">
    <property type="entry name" value="Rubredoxin-like"/>
    <property type="match status" value="1"/>
</dbReference>
<reference evidence="2 3" key="1">
    <citation type="journal article" date="2016" name="Int. J. Syst. Evol. Microbiol.">
        <title>Pyruvatibacter mobilis gen. nov., sp. nov., a marine bacterium from the culture broth of Picochlorum sp. 122.</title>
        <authorList>
            <person name="Wang G."/>
            <person name="Tang M."/>
            <person name="Wu H."/>
            <person name="Dai S."/>
            <person name="Li T."/>
            <person name="Chen C."/>
            <person name="He H."/>
            <person name="Fan J."/>
            <person name="Xiang W."/>
            <person name="Li X."/>
        </authorList>
    </citation>
    <scope>NUCLEOTIDE SEQUENCE [LARGE SCALE GENOMIC DNA]</scope>
    <source>
        <strain evidence="2 3">GYP-11</strain>
    </source>
</reference>
<dbReference type="SUPFAM" id="SSF56281">
    <property type="entry name" value="Metallo-hydrolase/oxidoreductase"/>
    <property type="match status" value="1"/>
</dbReference>
<organism evidence="2 3">
    <name type="scientific">Pyruvatibacter mobilis</name>
    <dbReference type="NCBI Taxonomy" id="1712261"/>
    <lineage>
        <taxon>Bacteria</taxon>
        <taxon>Pseudomonadati</taxon>
        <taxon>Pseudomonadota</taxon>
        <taxon>Alphaproteobacteria</taxon>
        <taxon>Hyphomicrobiales</taxon>
        <taxon>Parvibaculaceae</taxon>
        <taxon>Pyruvatibacter</taxon>
    </lineage>
</organism>
<evidence type="ECO:0000313" key="2">
    <source>
        <dbReference type="EMBL" id="NBG94617.1"/>
    </source>
</evidence>
<dbReference type="GeneID" id="300653605"/>
<comment type="caution">
    <text evidence="2">The sequence shown here is derived from an EMBL/GenBank/DDBJ whole genome shotgun (WGS) entry which is preliminary data.</text>
</comment>
<sequence>MTKYICTTCGTQTRDLDAAPEQCPICADDRQYVAYEGQAWTTHEALGADHTVKFATDGDVLAFGLEPQFAIDQRSALLKTDAGNIMWECQSLVTDDAVARLEAEGGVDLIVISHPHFYSSLGEWSDALGGVPVLLHDADRDWVQRPHSAIEFWSGDTRRLSDDVTLIRCGGHFPGSTALHWATGPRPGGALFAGDALQVGLDRRVVSFMYSYPNAIPMRTSDVVAMRARLAAYAYEDLYGYTWTRNIIGDATARVAASFDRYLDAVNG</sequence>
<dbReference type="GO" id="GO:0016787">
    <property type="term" value="F:hydrolase activity"/>
    <property type="evidence" value="ECO:0007669"/>
    <property type="project" value="UniProtKB-KW"/>
</dbReference>
<name>A0A845Q863_9HYPH</name>
<feature type="domain" description="Metallo-beta-lactamase" evidence="1">
    <location>
        <begin position="72"/>
        <end position="238"/>
    </location>
</feature>
<dbReference type="PANTHER" id="PTHR36839:SF1">
    <property type="entry name" value="METALLO-BETA-LACTAMASE FAMILY PROTEIN (AFU_ORTHOLOGUE AFUA_5G12770)"/>
    <property type="match status" value="1"/>
</dbReference>
<dbReference type="InterPro" id="IPR036866">
    <property type="entry name" value="RibonucZ/Hydroxyglut_hydro"/>
</dbReference>
<keyword evidence="3" id="KW-1185">Reference proteome</keyword>
<dbReference type="EMBL" id="WXYQ01000001">
    <property type="protein sequence ID" value="NBG94617.1"/>
    <property type="molecule type" value="Genomic_DNA"/>
</dbReference>
<protein>
    <submittedName>
        <fullName evidence="2">MBL fold metallo-hydrolase</fullName>
    </submittedName>
</protein>
<dbReference type="Proteomes" id="UP000470384">
    <property type="component" value="Unassembled WGS sequence"/>
</dbReference>
<evidence type="ECO:0000259" key="1">
    <source>
        <dbReference type="SMART" id="SM00849"/>
    </source>
</evidence>
<dbReference type="Gene3D" id="3.60.15.10">
    <property type="entry name" value="Ribonuclease Z/Hydroxyacylglutathione hydrolase-like"/>
    <property type="match status" value="1"/>
</dbReference>
<gene>
    <name evidence="2" type="ORF">GTQ45_02610</name>
</gene>
<dbReference type="RefSeq" id="WP_160586685.1">
    <property type="nucleotide sequence ID" value="NZ_BMHN01000001.1"/>
</dbReference>
<accession>A0A845Q863</accession>
<dbReference type="OrthoDB" id="2373347at2"/>
<keyword evidence="2" id="KW-0378">Hydrolase</keyword>
<evidence type="ECO:0000313" key="3">
    <source>
        <dbReference type="Proteomes" id="UP000470384"/>
    </source>
</evidence>